<comment type="caution">
    <text evidence="2">The sequence shown here is derived from an EMBL/GenBank/DDBJ whole genome shotgun (WGS) entry which is preliminary data.</text>
</comment>
<evidence type="ECO:0000256" key="1">
    <source>
        <dbReference type="SAM" id="SignalP"/>
    </source>
</evidence>
<keyword evidence="1" id="KW-0732">Signal</keyword>
<feature type="signal peptide" evidence="1">
    <location>
        <begin position="1"/>
        <end position="28"/>
    </location>
</feature>
<reference evidence="2 3" key="1">
    <citation type="submission" date="2018-05" db="EMBL/GenBank/DDBJ databases">
        <title>Genomic Encyclopedia of Type Strains, Phase IV (KMG-IV): sequencing the most valuable type-strain genomes for metagenomic binning, comparative biology and taxonomic classification.</title>
        <authorList>
            <person name="Goeker M."/>
        </authorList>
    </citation>
    <scope>NUCLEOTIDE SEQUENCE [LARGE SCALE GENOMIC DNA]</scope>
    <source>
        <strain evidence="2 3">DSM 16097</strain>
    </source>
</reference>
<evidence type="ECO:0000313" key="3">
    <source>
        <dbReference type="Proteomes" id="UP000245708"/>
    </source>
</evidence>
<dbReference type="EMBL" id="QGGW01000001">
    <property type="protein sequence ID" value="PWK62562.1"/>
    <property type="molecule type" value="Genomic_DNA"/>
</dbReference>
<dbReference type="AlphaFoldDB" id="A0A316GRC6"/>
<proteinExistence type="predicted"/>
<dbReference type="Gene3D" id="2.60.40.1880">
    <property type="entry name" value="Invasion associated locus B (IalB) protein"/>
    <property type="match status" value="1"/>
</dbReference>
<sequence length="218" mass="22984">MSVQKSVRIPLVATLVAGLIALPMTTLAQTEAAPVEDGLPIGQEVLPVGQTYVAETHGDWEVRCIRAEEGQPEPCQLYQLLLDENGGAVAEFNVFDLPNEGEVVAGATIVTPLDTLLTPGLRLRVDTGNWAEFPFSFCQPIGCFARLGLTESNLASFRAGGAAFVALVPLPAPDQVVQLQASLRGFTAGFAALEARNEAAIALFEQLRAAEGQAPAAD</sequence>
<name>A0A316GRC6_9RHOB</name>
<dbReference type="InterPro" id="IPR038696">
    <property type="entry name" value="IalB_sf"/>
</dbReference>
<dbReference type="InterPro" id="IPR010642">
    <property type="entry name" value="Invasion_prot_B"/>
</dbReference>
<dbReference type="Pfam" id="PF06776">
    <property type="entry name" value="IalB"/>
    <property type="match status" value="1"/>
</dbReference>
<accession>A0A316GRC6</accession>
<protein>
    <submittedName>
        <fullName evidence="2">Invasion protein IalB</fullName>
    </submittedName>
</protein>
<dbReference type="OrthoDB" id="9797912at2"/>
<dbReference type="RefSeq" id="WP_109665269.1">
    <property type="nucleotide sequence ID" value="NZ_QGGW01000001.1"/>
</dbReference>
<keyword evidence="3" id="KW-1185">Reference proteome</keyword>
<gene>
    <name evidence="2" type="ORF">C7455_101590</name>
</gene>
<feature type="chain" id="PRO_5016262478" evidence="1">
    <location>
        <begin position="29"/>
        <end position="218"/>
    </location>
</feature>
<dbReference type="Proteomes" id="UP000245708">
    <property type="component" value="Unassembled WGS sequence"/>
</dbReference>
<organism evidence="2 3">
    <name type="scientific">Roseicyclus mahoneyensis</name>
    <dbReference type="NCBI Taxonomy" id="164332"/>
    <lineage>
        <taxon>Bacteria</taxon>
        <taxon>Pseudomonadati</taxon>
        <taxon>Pseudomonadota</taxon>
        <taxon>Alphaproteobacteria</taxon>
        <taxon>Rhodobacterales</taxon>
        <taxon>Roseobacteraceae</taxon>
        <taxon>Roseicyclus</taxon>
    </lineage>
</organism>
<evidence type="ECO:0000313" key="2">
    <source>
        <dbReference type="EMBL" id="PWK62562.1"/>
    </source>
</evidence>